<evidence type="ECO:0000313" key="10">
    <source>
        <dbReference type="Proteomes" id="UP000261032"/>
    </source>
</evidence>
<dbReference type="EMBL" id="QUSL01000002">
    <property type="protein sequence ID" value="RGD87052.1"/>
    <property type="molecule type" value="Genomic_DNA"/>
</dbReference>
<keyword evidence="2 9" id="KW-0808">Transferase</keyword>
<dbReference type="GO" id="GO:0042174">
    <property type="term" value="P:negative regulation of sporulation resulting in formation of a cellular spore"/>
    <property type="evidence" value="ECO:0007669"/>
    <property type="project" value="InterPro"/>
</dbReference>
<dbReference type="NCBIfam" id="TIGR01925">
    <property type="entry name" value="spIIAB"/>
    <property type="match status" value="1"/>
</dbReference>
<accession>A0A3E3EHF8</accession>
<evidence type="ECO:0000313" key="9">
    <source>
        <dbReference type="EMBL" id="RGD87052.1"/>
    </source>
</evidence>
<keyword evidence="3" id="KW-0547">Nucleotide-binding</keyword>
<reference evidence="9 10" key="1">
    <citation type="submission" date="2018-08" db="EMBL/GenBank/DDBJ databases">
        <title>A genome reference for cultivated species of the human gut microbiota.</title>
        <authorList>
            <person name="Zou Y."/>
            <person name="Xue W."/>
            <person name="Luo G."/>
        </authorList>
    </citation>
    <scope>NUCLEOTIDE SEQUENCE [LARGE SCALE GENOMIC DNA]</scope>
    <source>
        <strain evidence="9 10">OM06-4</strain>
    </source>
</reference>
<evidence type="ECO:0000259" key="7">
    <source>
        <dbReference type="SMART" id="SM00387"/>
    </source>
</evidence>
<dbReference type="InterPro" id="IPR003594">
    <property type="entry name" value="HATPase_dom"/>
</dbReference>
<reference evidence="8" key="2">
    <citation type="submission" date="2023-01" db="EMBL/GenBank/DDBJ databases">
        <title>Human gut microbiome strain richness.</title>
        <authorList>
            <person name="Chen-Liaw A."/>
        </authorList>
    </citation>
    <scope>NUCLEOTIDE SEQUENCE</scope>
    <source>
        <strain evidence="8">1001217st2_G6_1001217B_191108</strain>
    </source>
</reference>
<dbReference type="InterPro" id="IPR036890">
    <property type="entry name" value="HATPase_C_sf"/>
</dbReference>
<dbReference type="InterPro" id="IPR010194">
    <property type="entry name" value="Anti-sigma_F"/>
</dbReference>
<dbReference type="GO" id="GO:0030435">
    <property type="term" value="P:sporulation resulting in formation of a cellular spore"/>
    <property type="evidence" value="ECO:0007669"/>
    <property type="project" value="UniProtKB-KW"/>
</dbReference>
<protein>
    <submittedName>
        <fullName evidence="9">Anti-sigma F factor</fullName>
        <ecNumber evidence="9">2.7.11.1</ecNumber>
    </submittedName>
</protein>
<dbReference type="RefSeq" id="WP_003536477.1">
    <property type="nucleotide sequence ID" value="NZ_AP031443.1"/>
</dbReference>
<dbReference type="Gene3D" id="3.30.565.10">
    <property type="entry name" value="Histidine kinase-like ATPase, C-terminal domain"/>
    <property type="match status" value="1"/>
</dbReference>
<keyword evidence="1" id="KW-0723">Serine/threonine-protein kinase</keyword>
<dbReference type="SUPFAM" id="SSF55874">
    <property type="entry name" value="ATPase domain of HSP90 chaperone/DNA topoisomerase II/histidine kinase"/>
    <property type="match status" value="1"/>
</dbReference>
<dbReference type="AlphaFoldDB" id="A0A3E3EHF8"/>
<evidence type="ECO:0000256" key="6">
    <source>
        <dbReference type="ARBA" id="ARBA00022969"/>
    </source>
</evidence>
<dbReference type="PANTHER" id="PTHR35526">
    <property type="entry name" value="ANTI-SIGMA-F FACTOR RSBW-RELATED"/>
    <property type="match status" value="1"/>
</dbReference>
<keyword evidence="5" id="KW-0067">ATP-binding</keyword>
<sequence>MNQMELSFNARIENEPFARTSVASFITSLNPTIDELVEIKTIISEGVSNAIIHGYQNNPECKVIIKVTIEDNRQIKIIIQDYGKGIEDIDEAKIPMYTSLKELEHAGMGLTIIEALCDNLEIHSTPDLGTKLTIKKQLKDSNLG</sequence>
<organism evidence="9 10">
    <name type="scientific">Thomasclavelia ramosa</name>
    <dbReference type="NCBI Taxonomy" id="1547"/>
    <lineage>
        <taxon>Bacteria</taxon>
        <taxon>Bacillati</taxon>
        <taxon>Bacillota</taxon>
        <taxon>Erysipelotrichia</taxon>
        <taxon>Erysipelotrichales</taxon>
        <taxon>Coprobacillaceae</taxon>
        <taxon>Thomasclavelia</taxon>
    </lineage>
</organism>
<dbReference type="Proteomes" id="UP000261032">
    <property type="component" value="Unassembled WGS sequence"/>
</dbReference>
<dbReference type="InterPro" id="IPR050267">
    <property type="entry name" value="Anti-sigma-factor_SerPK"/>
</dbReference>
<gene>
    <name evidence="8" type="primary">spoIIAB</name>
    <name evidence="9" type="ORF">DXB93_02490</name>
    <name evidence="8" type="ORF">PM738_01105</name>
</gene>
<proteinExistence type="predicted"/>
<dbReference type="EMBL" id="JAQLKE010000001">
    <property type="protein sequence ID" value="MDB7082385.1"/>
    <property type="molecule type" value="Genomic_DNA"/>
</dbReference>
<keyword evidence="6" id="KW-0749">Sporulation</keyword>
<name>A0A3E3EHF8_9FIRM</name>
<dbReference type="PANTHER" id="PTHR35526:SF3">
    <property type="entry name" value="ANTI-SIGMA-F FACTOR RSBW"/>
    <property type="match status" value="1"/>
</dbReference>
<evidence type="ECO:0000256" key="2">
    <source>
        <dbReference type="ARBA" id="ARBA00022679"/>
    </source>
</evidence>
<evidence type="ECO:0000256" key="3">
    <source>
        <dbReference type="ARBA" id="ARBA00022741"/>
    </source>
</evidence>
<evidence type="ECO:0000313" key="8">
    <source>
        <dbReference type="EMBL" id="MDB7082385.1"/>
    </source>
</evidence>
<evidence type="ECO:0000256" key="1">
    <source>
        <dbReference type="ARBA" id="ARBA00022527"/>
    </source>
</evidence>
<dbReference type="GeneID" id="64195213"/>
<evidence type="ECO:0000256" key="5">
    <source>
        <dbReference type="ARBA" id="ARBA00022840"/>
    </source>
</evidence>
<dbReference type="GO" id="GO:0005524">
    <property type="term" value="F:ATP binding"/>
    <property type="evidence" value="ECO:0007669"/>
    <property type="project" value="UniProtKB-KW"/>
</dbReference>
<feature type="domain" description="Histidine kinase/HSP90-like ATPase" evidence="7">
    <location>
        <begin position="34"/>
        <end position="140"/>
    </location>
</feature>
<dbReference type="GO" id="GO:0016989">
    <property type="term" value="F:sigma factor antagonist activity"/>
    <property type="evidence" value="ECO:0007669"/>
    <property type="project" value="InterPro"/>
</dbReference>
<keyword evidence="4" id="KW-0418">Kinase</keyword>
<comment type="caution">
    <text evidence="9">The sequence shown here is derived from an EMBL/GenBank/DDBJ whole genome shotgun (WGS) entry which is preliminary data.</text>
</comment>
<dbReference type="GO" id="GO:0004674">
    <property type="term" value="F:protein serine/threonine kinase activity"/>
    <property type="evidence" value="ECO:0007669"/>
    <property type="project" value="UniProtKB-KW"/>
</dbReference>
<dbReference type="Pfam" id="PF13581">
    <property type="entry name" value="HATPase_c_2"/>
    <property type="match status" value="1"/>
</dbReference>
<dbReference type="Proteomes" id="UP001211987">
    <property type="component" value="Unassembled WGS sequence"/>
</dbReference>
<dbReference type="SMART" id="SM00387">
    <property type="entry name" value="HATPase_c"/>
    <property type="match status" value="1"/>
</dbReference>
<dbReference type="EC" id="2.7.11.1" evidence="9"/>
<evidence type="ECO:0000256" key="4">
    <source>
        <dbReference type="ARBA" id="ARBA00022777"/>
    </source>
</evidence>